<feature type="non-terminal residue" evidence="2">
    <location>
        <position position="1"/>
    </location>
</feature>
<name>A0A0F9ALQ7_9ZZZZ</name>
<protein>
    <recommendedName>
        <fullName evidence="3">Bacterial spore germination immunoglobulin-like domain-containing protein</fullName>
    </recommendedName>
</protein>
<sequence length="154" mass="15992">TPVPTATSTPTPDPTRTPTPTPALAPDVCGVNPDPAPASVLQVQEPQPGEKVSARFHLRGWGSTEGFQQIGVGVAVINADGEVVLELAPVPAQPRAFRALPSGLENTEFSSPFGVDIQLTSLAGPTPFCLWVFLETDPEGLPKGVVQVPVLVAP</sequence>
<evidence type="ECO:0008006" key="3">
    <source>
        <dbReference type="Google" id="ProtNLM"/>
    </source>
</evidence>
<gene>
    <name evidence="2" type="ORF">LCGC14_2557130</name>
</gene>
<feature type="compositionally biased region" description="Pro residues" evidence="1">
    <location>
        <begin position="11"/>
        <end position="23"/>
    </location>
</feature>
<evidence type="ECO:0000313" key="2">
    <source>
        <dbReference type="EMBL" id="KKL10310.1"/>
    </source>
</evidence>
<comment type="caution">
    <text evidence="2">The sequence shown here is derived from an EMBL/GenBank/DDBJ whole genome shotgun (WGS) entry which is preliminary data.</text>
</comment>
<dbReference type="EMBL" id="LAZR01042112">
    <property type="protein sequence ID" value="KKL10310.1"/>
    <property type="molecule type" value="Genomic_DNA"/>
</dbReference>
<proteinExistence type="predicted"/>
<reference evidence="2" key="1">
    <citation type="journal article" date="2015" name="Nature">
        <title>Complex archaea that bridge the gap between prokaryotes and eukaryotes.</title>
        <authorList>
            <person name="Spang A."/>
            <person name="Saw J.H."/>
            <person name="Jorgensen S.L."/>
            <person name="Zaremba-Niedzwiedzka K."/>
            <person name="Martijn J."/>
            <person name="Lind A.E."/>
            <person name="van Eijk R."/>
            <person name="Schleper C."/>
            <person name="Guy L."/>
            <person name="Ettema T.J."/>
        </authorList>
    </citation>
    <scope>NUCLEOTIDE SEQUENCE</scope>
</reference>
<accession>A0A0F9ALQ7</accession>
<feature type="region of interest" description="Disordered" evidence="1">
    <location>
        <begin position="1"/>
        <end position="23"/>
    </location>
</feature>
<organism evidence="2">
    <name type="scientific">marine sediment metagenome</name>
    <dbReference type="NCBI Taxonomy" id="412755"/>
    <lineage>
        <taxon>unclassified sequences</taxon>
        <taxon>metagenomes</taxon>
        <taxon>ecological metagenomes</taxon>
    </lineage>
</organism>
<dbReference type="AlphaFoldDB" id="A0A0F9ALQ7"/>
<feature type="compositionally biased region" description="Low complexity" evidence="1">
    <location>
        <begin position="1"/>
        <end position="10"/>
    </location>
</feature>
<evidence type="ECO:0000256" key="1">
    <source>
        <dbReference type="SAM" id="MobiDB-lite"/>
    </source>
</evidence>